<dbReference type="Pfam" id="PF00078">
    <property type="entry name" value="RVT_1"/>
    <property type="match status" value="1"/>
</dbReference>
<name>A0A0R3STY0_HYMDI</name>
<dbReference type="InterPro" id="IPR043128">
    <property type="entry name" value="Rev_trsase/Diguanyl_cyclase"/>
</dbReference>
<accession>A0A0R3STY0</accession>
<evidence type="ECO:0000259" key="1">
    <source>
        <dbReference type="Pfam" id="PF00078"/>
    </source>
</evidence>
<dbReference type="WBParaSite" id="HDID_0000890401-mRNA-1">
    <property type="protein sequence ID" value="HDID_0000890401-mRNA-1"/>
    <property type="gene ID" value="HDID_0000890401"/>
</dbReference>
<evidence type="ECO:0000313" key="4">
    <source>
        <dbReference type="WBParaSite" id="HDID_0000890401-mRNA-1"/>
    </source>
</evidence>
<dbReference type="Gene3D" id="3.30.70.270">
    <property type="match status" value="1"/>
</dbReference>
<dbReference type="AlphaFoldDB" id="A0A0R3STY0"/>
<evidence type="ECO:0000313" key="2">
    <source>
        <dbReference type="EMBL" id="VDL61220.1"/>
    </source>
</evidence>
<dbReference type="InterPro" id="IPR000477">
    <property type="entry name" value="RT_dom"/>
</dbReference>
<reference evidence="2 3" key="2">
    <citation type="submission" date="2018-11" db="EMBL/GenBank/DDBJ databases">
        <authorList>
            <consortium name="Pathogen Informatics"/>
        </authorList>
    </citation>
    <scope>NUCLEOTIDE SEQUENCE [LARGE SCALE GENOMIC DNA]</scope>
</reference>
<organism evidence="4">
    <name type="scientific">Hymenolepis diminuta</name>
    <name type="common">Rat tapeworm</name>
    <dbReference type="NCBI Taxonomy" id="6216"/>
    <lineage>
        <taxon>Eukaryota</taxon>
        <taxon>Metazoa</taxon>
        <taxon>Spiralia</taxon>
        <taxon>Lophotrochozoa</taxon>
        <taxon>Platyhelminthes</taxon>
        <taxon>Cestoda</taxon>
        <taxon>Eucestoda</taxon>
        <taxon>Cyclophyllidea</taxon>
        <taxon>Hymenolepididae</taxon>
        <taxon>Hymenolepis</taxon>
    </lineage>
</organism>
<proteinExistence type="predicted"/>
<gene>
    <name evidence="2" type="ORF">HDID_LOCUS8902</name>
</gene>
<evidence type="ECO:0000313" key="3">
    <source>
        <dbReference type="Proteomes" id="UP000274504"/>
    </source>
</evidence>
<dbReference type="EMBL" id="UYSG01011164">
    <property type="protein sequence ID" value="VDL61220.1"/>
    <property type="molecule type" value="Genomic_DNA"/>
</dbReference>
<dbReference type="OrthoDB" id="5807442at2759"/>
<dbReference type="InterPro" id="IPR043502">
    <property type="entry name" value="DNA/RNA_pol_sf"/>
</dbReference>
<sequence>MMNSMISDLSGTAAYLDDVIVAGRSQQELREIGLTLLQPIQEHGFRLEVEKCEFFVPLLSTLDVSLLKMAVICKWYKITSI</sequence>
<dbReference type="Proteomes" id="UP000274504">
    <property type="component" value="Unassembled WGS sequence"/>
</dbReference>
<protein>
    <submittedName>
        <fullName evidence="4">Reverse transcriptase domain-containing protein</fullName>
    </submittedName>
</protein>
<reference evidence="4" key="1">
    <citation type="submission" date="2017-02" db="UniProtKB">
        <authorList>
            <consortium name="WormBaseParasite"/>
        </authorList>
    </citation>
    <scope>IDENTIFICATION</scope>
</reference>
<feature type="domain" description="Reverse transcriptase" evidence="1">
    <location>
        <begin position="1"/>
        <end position="56"/>
    </location>
</feature>
<dbReference type="SUPFAM" id="SSF56672">
    <property type="entry name" value="DNA/RNA polymerases"/>
    <property type="match status" value="1"/>
</dbReference>